<dbReference type="PANTHER" id="PTHR24123:SF33">
    <property type="entry name" value="PROTEIN HOS4"/>
    <property type="match status" value="1"/>
</dbReference>
<evidence type="ECO:0000256" key="1">
    <source>
        <dbReference type="ARBA" id="ARBA00022737"/>
    </source>
</evidence>
<dbReference type="SMART" id="SM00248">
    <property type="entry name" value="ANK"/>
    <property type="match status" value="5"/>
</dbReference>
<protein>
    <submittedName>
        <fullName evidence="4">Uncharacterized protein</fullName>
    </submittedName>
</protein>
<feature type="compositionally biased region" description="Basic and acidic residues" evidence="3">
    <location>
        <begin position="1"/>
        <end position="11"/>
    </location>
</feature>
<evidence type="ECO:0000313" key="5">
    <source>
        <dbReference type="Proteomes" id="UP001219568"/>
    </source>
</evidence>
<evidence type="ECO:0000313" key="4">
    <source>
        <dbReference type="EMBL" id="KAJ6056947.1"/>
    </source>
</evidence>
<keyword evidence="1" id="KW-0677">Repeat</keyword>
<keyword evidence="2" id="KW-0040">ANK repeat</keyword>
<dbReference type="EMBL" id="JAQJZL010000001">
    <property type="protein sequence ID" value="KAJ6056947.1"/>
    <property type="molecule type" value="Genomic_DNA"/>
</dbReference>
<accession>A0AAD6IM51</accession>
<sequence length="363" mass="39932">MSSQNTRHEDVYGPLPYQQGYRTGRAAGPPGRERETTENNERAEDIYQHSEQRRFIKAHTPSHSQREILNIAYPAYGEVPLIDPSDHDFKGKRSQWALEYEAACEDGHLATVKSMVSSRKHTPLFLHSGLTYALCAGQVEVADYLLSVGAPIASSAPHNIIRAPRDTKIPLLDVLAQHGWRPVSQVCSEQILPDIVGDLPLLSWFLDHGTNPDFRPSRENFINCSALEKAAGSGSLEAVQMLVDAGADVHHDALHAAAYKKAPTKEADVDRIPVMALLVEKGADVNKKRQSPYVTHLYPIVFAAVAGAVERVKWLLEHGANPELGCPILYGNAMDVAQVKGNEEMQRVLDAGLAARKWENATA</sequence>
<dbReference type="InterPro" id="IPR002110">
    <property type="entry name" value="Ankyrin_rpt"/>
</dbReference>
<dbReference type="AlphaFoldDB" id="A0AAD6IM51"/>
<comment type="caution">
    <text evidence="4">The sequence shown here is derived from an EMBL/GenBank/DDBJ whole genome shotgun (WGS) entry which is preliminary data.</text>
</comment>
<organism evidence="4 5">
    <name type="scientific">Penicillium canescens</name>
    <dbReference type="NCBI Taxonomy" id="5083"/>
    <lineage>
        <taxon>Eukaryota</taxon>
        <taxon>Fungi</taxon>
        <taxon>Dikarya</taxon>
        <taxon>Ascomycota</taxon>
        <taxon>Pezizomycotina</taxon>
        <taxon>Eurotiomycetes</taxon>
        <taxon>Eurotiomycetidae</taxon>
        <taxon>Eurotiales</taxon>
        <taxon>Aspergillaceae</taxon>
        <taxon>Penicillium</taxon>
    </lineage>
</organism>
<dbReference type="Proteomes" id="UP001219568">
    <property type="component" value="Unassembled WGS sequence"/>
</dbReference>
<evidence type="ECO:0000256" key="2">
    <source>
        <dbReference type="ARBA" id="ARBA00023043"/>
    </source>
</evidence>
<dbReference type="PANTHER" id="PTHR24123">
    <property type="entry name" value="ANKYRIN REPEAT-CONTAINING"/>
    <property type="match status" value="1"/>
</dbReference>
<evidence type="ECO:0000256" key="3">
    <source>
        <dbReference type="SAM" id="MobiDB-lite"/>
    </source>
</evidence>
<name>A0AAD6IM51_PENCN</name>
<reference evidence="4" key="2">
    <citation type="submission" date="2023-01" db="EMBL/GenBank/DDBJ databases">
        <authorList>
            <person name="Petersen C."/>
        </authorList>
    </citation>
    <scope>NUCLEOTIDE SEQUENCE</scope>
    <source>
        <strain evidence="4">IBT 15450</strain>
    </source>
</reference>
<proteinExistence type="predicted"/>
<feature type="region of interest" description="Disordered" evidence="3">
    <location>
        <begin position="1"/>
        <end position="49"/>
    </location>
</feature>
<dbReference type="InterPro" id="IPR051165">
    <property type="entry name" value="Multifunctional_ANK_Repeat"/>
</dbReference>
<dbReference type="InterPro" id="IPR036770">
    <property type="entry name" value="Ankyrin_rpt-contain_sf"/>
</dbReference>
<dbReference type="Gene3D" id="1.25.40.20">
    <property type="entry name" value="Ankyrin repeat-containing domain"/>
    <property type="match status" value="1"/>
</dbReference>
<gene>
    <name evidence="4" type="ORF">N7460_000221</name>
</gene>
<feature type="compositionally biased region" description="Basic and acidic residues" evidence="3">
    <location>
        <begin position="31"/>
        <end position="49"/>
    </location>
</feature>
<reference evidence="4" key="1">
    <citation type="journal article" date="2023" name="IMA Fungus">
        <title>Comparative genomic study of the Penicillium genus elucidates a diverse pangenome and 15 lateral gene transfer events.</title>
        <authorList>
            <person name="Petersen C."/>
            <person name="Sorensen T."/>
            <person name="Nielsen M.R."/>
            <person name="Sondergaard T.E."/>
            <person name="Sorensen J.L."/>
            <person name="Fitzpatrick D.A."/>
            <person name="Frisvad J.C."/>
            <person name="Nielsen K.L."/>
        </authorList>
    </citation>
    <scope>NUCLEOTIDE SEQUENCE</scope>
    <source>
        <strain evidence="4">IBT 15450</strain>
    </source>
</reference>
<keyword evidence="5" id="KW-1185">Reference proteome</keyword>
<dbReference type="SUPFAM" id="SSF48403">
    <property type="entry name" value="Ankyrin repeat"/>
    <property type="match status" value="1"/>
</dbReference>